<organism evidence="2 3">
    <name type="scientific">Renibacterium salmoninarum (strain ATCC 33209 / DSM 20767 / JCM 11484 / NBRC 15589 / NCIMB 2235)</name>
    <dbReference type="NCBI Taxonomy" id="288705"/>
    <lineage>
        <taxon>Bacteria</taxon>
        <taxon>Bacillati</taxon>
        <taxon>Actinomycetota</taxon>
        <taxon>Actinomycetes</taxon>
        <taxon>Micrococcales</taxon>
        <taxon>Micrococcaceae</taxon>
        <taxon>Renibacterium</taxon>
    </lineage>
</organism>
<dbReference type="InterPro" id="IPR053136">
    <property type="entry name" value="UTP_pyrophosphatase-like"/>
</dbReference>
<dbReference type="KEGG" id="rsa:RSal33209_1239"/>
<dbReference type="InterPro" id="IPR002725">
    <property type="entry name" value="YgjP-like_metallopeptidase"/>
</dbReference>
<keyword evidence="3" id="KW-1185">Reference proteome</keyword>
<dbReference type="GO" id="GO:0016787">
    <property type="term" value="F:hydrolase activity"/>
    <property type="evidence" value="ECO:0007669"/>
    <property type="project" value="UniProtKB-KW"/>
</dbReference>
<dbReference type="Proteomes" id="UP000002007">
    <property type="component" value="Chromosome"/>
</dbReference>
<dbReference type="STRING" id="288705.RSal33209_1239"/>
<evidence type="ECO:0000313" key="2">
    <source>
        <dbReference type="EMBL" id="ABY22977.1"/>
    </source>
</evidence>
<dbReference type="Pfam" id="PF01863">
    <property type="entry name" value="YgjP-like"/>
    <property type="match status" value="1"/>
</dbReference>
<accession>A9WN47</accession>
<gene>
    <name evidence="2" type="ordered locus">RSal33209_1239</name>
</gene>
<dbReference type="eggNOG" id="COG1451">
    <property type="taxonomic scope" value="Bacteria"/>
</dbReference>
<dbReference type="CDD" id="cd07344">
    <property type="entry name" value="M48_yhfN_like"/>
    <property type="match status" value="1"/>
</dbReference>
<feature type="domain" description="YgjP-like metallopeptidase" evidence="1">
    <location>
        <begin position="110"/>
        <end position="178"/>
    </location>
</feature>
<keyword evidence="2" id="KW-0378">Hydrolase</keyword>
<reference evidence="3" key="1">
    <citation type="journal article" date="2008" name="J. Bacteriol.">
        <title>Genome sequence of the fish pathogen Renibacterium salmoninarum suggests reductive evolution away from an environmental Arthrobacter ancestor.</title>
        <authorList>
            <person name="Wiens G.D."/>
            <person name="Rockey D.D."/>
            <person name="Wu Z."/>
            <person name="Chang J."/>
            <person name="Levy R."/>
            <person name="Crane S."/>
            <person name="Chen D.S."/>
            <person name="Capri G.R."/>
            <person name="Burnett J.R."/>
            <person name="Sudheesh P.S."/>
            <person name="Schipma M.J."/>
            <person name="Burd H."/>
            <person name="Bhattacharyya A."/>
            <person name="Rhodes L.D."/>
            <person name="Kaul R."/>
            <person name="Strom M.S."/>
        </authorList>
    </citation>
    <scope>NUCLEOTIDE SEQUENCE [LARGE SCALE GENOMIC DNA]</scope>
    <source>
        <strain evidence="3">ATCC 33209 / DSM 20767 / JCM 11484 / NBRC 15589 / NCIMB 2235</strain>
    </source>
</reference>
<name>A9WN47_RENSM</name>
<dbReference type="RefSeq" id="WP_012244663.1">
    <property type="nucleotide sequence ID" value="NC_010168.1"/>
</dbReference>
<evidence type="ECO:0000313" key="3">
    <source>
        <dbReference type="Proteomes" id="UP000002007"/>
    </source>
</evidence>
<dbReference type="HOGENOM" id="CLU_094108_1_0_11"/>
<dbReference type="AlphaFoldDB" id="A9WN47"/>
<proteinExistence type="predicted"/>
<evidence type="ECO:0000259" key="1">
    <source>
        <dbReference type="Pfam" id="PF01863"/>
    </source>
</evidence>
<sequence length="197" mass="22035">MKATKPAQVWDGESELRTSEGLPVIIRRSARRRRTVSAFWEDGRAVVAIPASFSRRQEREWVQKMLLKLEATSRRAAPKHKSDDSLMAHAVMLSARYLDGRAAPASVRWVSNQNGRWGSATPAEKTIRLSDKLRGMPDWVVDYVLLHELSHLIVAGHSKDFWALLESYPKTAEAKAFLAGVGFAIGRGIEQEADSPE</sequence>
<dbReference type="EMBL" id="CP000910">
    <property type="protein sequence ID" value="ABY22977.1"/>
    <property type="molecule type" value="Genomic_DNA"/>
</dbReference>
<protein>
    <submittedName>
        <fullName evidence="2">Metal-dependent hydrolase</fullName>
    </submittedName>
</protein>
<dbReference type="Gene3D" id="3.30.2010.10">
    <property type="entry name" value="Metalloproteases ('zincins'), catalytic domain"/>
    <property type="match status" value="1"/>
</dbReference>
<dbReference type="PANTHER" id="PTHR30399:SF1">
    <property type="entry name" value="UTP PYROPHOSPHATASE"/>
    <property type="match status" value="1"/>
</dbReference>
<dbReference type="PANTHER" id="PTHR30399">
    <property type="entry name" value="UNCHARACTERIZED PROTEIN YGJP"/>
    <property type="match status" value="1"/>
</dbReference>